<name>A0A1G9UA67_9BACL</name>
<protein>
    <submittedName>
        <fullName evidence="1">Uncharacterized protein</fullName>
    </submittedName>
</protein>
<accession>A0A1G9UA67</accession>
<dbReference type="Proteomes" id="UP000182783">
    <property type="component" value="Unassembled WGS sequence"/>
</dbReference>
<gene>
    <name evidence="1" type="ORF">SAMN05216191_11484</name>
</gene>
<reference evidence="1 2" key="1">
    <citation type="submission" date="2016-10" db="EMBL/GenBank/DDBJ databases">
        <authorList>
            <person name="de Groot N.N."/>
        </authorList>
    </citation>
    <scope>NUCLEOTIDE SEQUENCE [LARGE SCALE GENOMIC DNA]</scope>
    <source>
        <strain evidence="1 2">CGMCC 1.10239</strain>
    </source>
</reference>
<dbReference type="EMBL" id="FNGM01000014">
    <property type="protein sequence ID" value="SDM56821.1"/>
    <property type="molecule type" value="Genomic_DNA"/>
</dbReference>
<organism evidence="1 2">
    <name type="scientific">Paenibacillus jilunlii</name>
    <dbReference type="NCBI Taxonomy" id="682956"/>
    <lineage>
        <taxon>Bacteria</taxon>
        <taxon>Bacillati</taxon>
        <taxon>Bacillota</taxon>
        <taxon>Bacilli</taxon>
        <taxon>Bacillales</taxon>
        <taxon>Paenibacillaceae</taxon>
        <taxon>Paenibacillus</taxon>
    </lineage>
</organism>
<evidence type="ECO:0000313" key="1">
    <source>
        <dbReference type="EMBL" id="SDM56821.1"/>
    </source>
</evidence>
<proteinExistence type="predicted"/>
<sequence length="33" mass="3653">MIHAGTNAVTEEGIFGVDQKWLSSFAVWEDQEG</sequence>
<evidence type="ECO:0000313" key="2">
    <source>
        <dbReference type="Proteomes" id="UP000182783"/>
    </source>
</evidence>
<dbReference type="AlphaFoldDB" id="A0A1G9UA67"/>